<proteinExistence type="predicted"/>
<evidence type="ECO:0000313" key="2">
    <source>
        <dbReference type="EMBL" id="MBY4637189.1"/>
    </source>
</evidence>
<dbReference type="PROSITE" id="PS51257">
    <property type="entry name" value="PROKAR_LIPOPROTEIN"/>
    <property type="match status" value="1"/>
</dbReference>
<gene>
    <name evidence="2" type="ORF">K5P26_08580</name>
</gene>
<dbReference type="EMBL" id="JAILXK010000002">
    <property type="protein sequence ID" value="MBY4637189.1"/>
    <property type="molecule type" value="Genomic_DNA"/>
</dbReference>
<feature type="compositionally biased region" description="Polar residues" evidence="1">
    <location>
        <begin position="137"/>
        <end position="146"/>
    </location>
</feature>
<organism evidence="2 3">
    <name type="scientific">Sphingopyxis jiangsuensis</name>
    <dbReference type="NCBI Taxonomy" id="2871171"/>
    <lineage>
        <taxon>Bacteria</taxon>
        <taxon>Pseudomonadati</taxon>
        <taxon>Pseudomonadota</taxon>
        <taxon>Alphaproteobacteria</taxon>
        <taxon>Sphingomonadales</taxon>
        <taxon>Sphingomonadaceae</taxon>
        <taxon>Sphingopyxis</taxon>
    </lineage>
</organism>
<sequence>MRFAYLIVPTLLLAACGQEEKSEAKGDIPDVSINAGGDGGNVEITSGKDGGKVRIGGDKVAINIDIPDFVDLDVEGDFDIDGVSLYPDSKVTKVDVNARDRKDGAKATVTLGFTSPATPAVAADWMAAEFAKKGKTVTRSGNSLSGTDEDGDAFTIDFRPDGAASKGEVRIISK</sequence>
<dbReference type="RefSeq" id="WP_201928667.1">
    <property type="nucleotide sequence ID" value="NZ_JAERPO010000002.1"/>
</dbReference>
<name>A0ABS7MEU8_9SPHN</name>
<dbReference type="Proteomes" id="UP001166571">
    <property type="component" value="Unassembled WGS sequence"/>
</dbReference>
<evidence type="ECO:0000313" key="3">
    <source>
        <dbReference type="Proteomes" id="UP001166571"/>
    </source>
</evidence>
<evidence type="ECO:0000256" key="1">
    <source>
        <dbReference type="SAM" id="MobiDB-lite"/>
    </source>
</evidence>
<protein>
    <recommendedName>
        <fullName evidence="4">Lipoprotein</fullName>
    </recommendedName>
</protein>
<reference evidence="2" key="1">
    <citation type="submission" date="2021-08" db="EMBL/GenBank/DDBJ databases">
        <title>Sphingopyxis panaciterrulae sp. nov., isolated from the surface water of the Yellow Sea.</title>
        <authorList>
            <person name="Gao Z."/>
            <person name="Zhang D."/>
            <person name="Zhang A."/>
        </authorList>
    </citation>
    <scope>NUCLEOTIDE SEQUENCE</scope>
    <source>
        <strain evidence="2">XHP0097</strain>
    </source>
</reference>
<evidence type="ECO:0008006" key="4">
    <source>
        <dbReference type="Google" id="ProtNLM"/>
    </source>
</evidence>
<keyword evidence="3" id="KW-1185">Reference proteome</keyword>
<comment type="caution">
    <text evidence="2">The sequence shown here is derived from an EMBL/GenBank/DDBJ whole genome shotgun (WGS) entry which is preliminary data.</text>
</comment>
<accession>A0ABS7MEU8</accession>
<feature type="region of interest" description="Disordered" evidence="1">
    <location>
        <begin position="137"/>
        <end position="156"/>
    </location>
</feature>